<dbReference type="InterPro" id="IPR011110">
    <property type="entry name" value="Reg_prop"/>
</dbReference>
<gene>
    <name evidence="2" type="ORF">IA57_06110</name>
</gene>
<name>A0A084TL13_9FLAO</name>
<accession>A0A084TL13</accession>
<comment type="caution">
    <text evidence="2">The sequence shown here is derived from an EMBL/GenBank/DDBJ whole genome shotgun (WGS) entry which is preliminary data.</text>
</comment>
<dbReference type="SUPFAM" id="SSF101898">
    <property type="entry name" value="NHL repeat"/>
    <property type="match status" value="1"/>
</dbReference>
<sequence length="780" mass="86489">MKQKALLIIVVLFVGLTQAQNYSALWQGYYSYLNIKDTSRSENKIYAAAENAVFTYDVNTFEIEKISSIQGLSGEIISTIHYSQDYGMLLIGYENGLIEIVIDGEEDVLTIVDILDKPTIPPTSKKINHFNEYNGQVYIAADFGISVYDLSRLEFGDTYYIGPGGSQIQVKQTTVRDDYIFAACYDGVGLKRALVASDNLIDYQQWQSLATGNFVGVQEHMGAVFAIRANRRVYNVVGNALTELAQLNHMVLDLKSNDDYLVITTANDVYAYDVDFNVIAQATFNEEVETSFTAASVHSGFLYIGTQHNGVLKTALTDGVSFEQLHPDGPLLNNTFAIEAYSNNLWVTYGDYTLTYNPSPLRSRGVSHLRNETWANIPYDSLLSARNLNKIVINPFNEDQVFISSFNDGLLEINNNVPTVLYNETNSGLESLIIPTNPNIKSIRQSASKFDSNGVLWTMTGRVARPLKSYDPTTGQWQGYDFTSLIPDALGGEWGYSDLDISSNGTKWIGGYNYGLIGFNNTNGVQLKNLSTEEGNMSNNFVTSLAVDKNDRVWVGTISGLRVLYNSTGFFTDNVQVEEIVILENGQPSELLYQQFVSDIEVDGANNKWIGVMGAGLFYFSSDGQETIFHFTKDNSPLPSNNIIDVSIDASNGRVYIATDKGLLSYGSGSSGTKEDFEDAFVYPNPVRPDFNMVEKKIKIRGLPENVNIKITDIEGNLVAEAQSNVNMRYKGYHLEIDGGSAFWNGKNLANNTVASGVYLIMLTDLDALETKVLKLMVVR</sequence>
<evidence type="ECO:0000259" key="1">
    <source>
        <dbReference type="Pfam" id="PF21544"/>
    </source>
</evidence>
<dbReference type="Gene3D" id="2.130.10.10">
    <property type="entry name" value="YVTN repeat-like/Quinoprotein amine dehydrogenase"/>
    <property type="match status" value="2"/>
</dbReference>
<dbReference type="eggNOG" id="COG3292">
    <property type="taxonomic scope" value="Bacteria"/>
</dbReference>
<evidence type="ECO:0000313" key="3">
    <source>
        <dbReference type="Proteomes" id="UP000028521"/>
    </source>
</evidence>
<keyword evidence="3" id="KW-1185">Reference proteome</keyword>
<feature type="domain" description="PorZ N-terminal beta-propeller" evidence="1">
    <location>
        <begin position="45"/>
        <end position="207"/>
    </location>
</feature>
<dbReference type="Proteomes" id="UP000028521">
    <property type="component" value="Unassembled WGS sequence"/>
</dbReference>
<dbReference type="InterPro" id="IPR015943">
    <property type="entry name" value="WD40/YVTN_repeat-like_dom_sf"/>
</dbReference>
<dbReference type="InterPro" id="IPR048954">
    <property type="entry name" value="PorZ_N"/>
</dbReference>
<organism evidence="2 3">
    <name type="scientific">Mangrovimonas yunxiaonensis</name>
    <dbReference type="NCBI Taxonomy" id="1197477"/>
    <lineage>
        <taxon>Bacteria</taxon>
        <taxon>Pseudomonadati</taxon>
        <taxon>Bacteroidota</taxon>
        <taxon>Flavobacteriia</taxon>
        <taxon>Flavobacteriales</taxon>
        <taxon>Flavobacteriaceae</taxon>
        <taxon>Mangrovimonas</taxon>
    </lineage>
</organism>
<evidence type="ECO:0000313" key="2">
    <source>
        <dbReference type="EMBL" id="KFB01399.1"/>
    </source>
</evidence>
<dbReference type="InterPro" id="IPR011047">
    <property type="entry name" value="Quinoprotein_ADH-like_sf"/>
</dbReference>
<dbReference type="OrthoDB" id="9807410at2"/>
<dbReference type="STRING" id="1197477.IA57_06110"/>
<dbReference type="Pfam" id="PF21544">
    <property type="entry name" value="PorZ_N_b_propeller"/>
    <property type="match status" value="1"/>
</dbReference>
<dbReference type="EMBL" id="JPFK01000005">
    <property type="protein sequence ID" value="KFB01399.1"/>
    <property type="molecule type" value="Genomic_DNA"/>
</dbReference>
<reference evidence="3" key="2">
    <citation type="submission" date="2014-07" db="EMBL/GenBank/DDBJ databases">
        <title>Genome sequence of Mangrovimonas yunxiaonensis.</title>
        <authorList>
            <person name="Li Y."/>
            <person name="Zheng T."/>
        </authorList>
    </citation>
    <scope>NUCLEOTIDE SEQUENCE [LARGE SCALE GENOMIC DNA]</scope>
    <source>
        <strain evidence="3">LY01</strain>
    </source>
</reference>
<reference evidence="2 3" key="1">
    <citation type="journal article" date="2014" name="Genome Announc.">
        <title>Draft Genome Sequence of the Algicidal Bacterium Mangrovimonas yunxiaonensis Strain LY01.</title>
        <authorList>
            <person name="Li Y."/>
            <person name="Zhu H."/>
            <person name="Li C."/>
            <person name="Zhang H."/>
            <person name="Chen Z."/>
            <person name="Zheng W."/>
            <person name="Xu H."/>
            <person name="Zheng T."/>
        </authorList>
    </citation>
    <scope>NUCLEOTIDE SEQUENCE [LARGE SCALE GENOMIC DNA]</scope>
    <source>
        <strain evidence="2 3">LY01</strain>
    </source>
</reference>
<proteinExistence type="predicted"/>
<dbReference type="AlphaFoldDB" id="A0A084TL13"/>
<dbReference type="SUPFAM" id="SSF50998">
    <property type="entry name" value="Quinoprotein alcohol dehydrogenase-like"/>
    <property type="match status" value="1"/>
</dbReference>
<protein>
    <submittedName>
        <fullName evidence="2">ABC transporter substrate-binding protein</fullName>
    </submittedName>
</protein>
<dbReference type="Gene3D" id="2.60.40.4070">
    <property type="match status" value="1"/>
</dbReference>
<dbReference type="Pfam" id="PF07494">
    <property type="entry name" value="Reg_prop"/>
    <property type="match status" value="1"/>
</dbReference>